<feature type="signal peptide" evidence="2">
    <location>
        <begin position="1"/>
        <end position="27"/>
    </location>
</feature>
<feature type="compositionally biased region" description="Pro residues" evidence="1">
    <location>
        <begin position="45"/>
        <end position="61"/>
    </location>
</feature>
<keyword evidence="4" id="KW-1185">Reference proteome</keyword>
<dbReference type="EMBL" id="JACJIJ010000002">
    <property type="protein sequence ID" value="MBA9054639.1"/>
    <property type="molecule type" value="Genomic_DNA"/>
</dbReference>
<evidence type="ECO:0000313" key="3">
    <source>
        <dbReference type="EMBL" id="MBA9054639.1"/>
    </source>
</evidence>
<dbReference type="RefSeq" id="WP_182776133.1">
    <property type="nucleotide sequence ID" value="NZ_BAAAHW010000037.1"/>
</dbReference>
<accession>A0A7W3NQ30</accession>
<keyword evidence="2" id="KW-0732">Signal</keyword>
<feature type="compositionally biased region" description="Low complexity" evidence="1">
    <location>
        <begin position="34"/>
        <end position="44"/>
    </location>
</feature>
<feature type="region of interest" description="Disordered" evidence="1">
    <location>
        <begin position="26"/>
        <end position="68"/>
    </location>
</feature>
<name>A0A7W3NQ30_STRMR</name>
<sequence>MARTSRSIRLALSMCAAALATTSCVSGHHGTASPAPVHPAHLTAPPTPTESPDTAPTPPGPSVHQVPLTSSDGIKVLASDTAVKGDATYPIPGGIKAGRTLAIAINCEGPGRLTAQVRSAGVSFPLQCEKDKVLPALNEIQMPRTKSTGSLHFTADPGVTWSFTIGWDPYPPERR</sequence>
<protein>
    <recommendedName>
        <fullName evidence="5">Lipoprotein</fullName>
    </recommendedName>
</protein>
<dbReference type="AlphaFoldDB" id="A0A7W3NQ30"/>
<dbReference type="Proteomes" id="UP000577386">
    <property type="component" value="Unassembled WGS sequence"/>
</dbReference>
<evidence type="ECO:0000256" key="1">
    <source>
        <dbReference type="SAM" id="MobiDB-lite"/>
    </source>
</evidence>
<gene>
    <name evidence="3" type="ORF">HDA42_003817</name>
</gene>
<proteinExistence type="predicted"/>
<dbReference type="GeneID" id="93982384"/>
<dbReference type="PROSITE" id="PS51257">
    <property type="entry name" value="PROKAR_LIPOPROTEIN"/>
    <property type="match status" value="1"/>
</dbReference>
<organism evidence="3 4">
    <name type="scientific">Streptomyces murinus</name>
    <dbReference type="NCBI Taxonomy" id="33900"/>
    <lineage>
        <taxon>Bacteria</taxon>
        <taxon>Bacillati</taxon>
        <taxon>Actinomycetota</taxon>
        <taxon>Actinomycetes</taxon>
        <taxon>Kitasatosporales</taxon>
        <taxon>Streptomycetaceae</taxon>
        <taxon>Streptomyces</taxon>
    </lineage>
</organism>
<comment type="caution">
    <text evidence="3">The sequence shown here is derived from an EMBL/GenBank/DDBJ whole genome shotgun (WGS) entry which is preliminary data.</text>
</comment>
<evidence type="ECO:0008006" key="5">
    <source>
        <dbReference type="Google" id="ProtNLM"/>
    </source>
</evidence>
<reference evidence="3 4" key="1">
    <citation type="submission" date="2020-08" db="EMBL/GenBank/DDBJ databases">
        <title>Sequencing the genomes of 1000 actinobacteria strains.</title>
        <authorList>
            <person name="Klenk H.-P."/>
        </authorList>
    </citation>
    <scope>NUCLEOTIDE SEQUENCE [LARGE SCALE GENOMIC DNA]</scope>
    <source>
        <strain evidence="3 4">DSM 41827</strain>
    </source>
</reference>
<evidence type="ECO:0000313" key="4">
    <source>
        <dbReference type="Proteomes" id="UP000577386"/>
    </source>
</evidence>
<evidence type="ECO:0000256" key="2">
    <source>
        <dbReference type="SAM" id="SignalP"/>
    </source>
</evidence>
<feature type="chain" id="PRO_5038600534" description="Lipoprotein" evidence="2">
    <location>
        <begin position="28"/>
        <end position="175"/>
    </location>
</feature>